<dbReference type="Proteomes" id="UP001254257">
    <property type="component" value="Unassembled WGS sequence"/>
</dbReference>
<evidence type="ECO:0000313" key="2">
    <source>
        <dbReference type="Proteomes" id="UP001254257"/>
    </source>
</evidence>
<dbReference type="Gene3D" id="3.40.50.300">
    <property type="entry name" value="P-loop containing nucleotide triphosphate hydrolases"/>
    <property type="match status" value="1"/>
</dbReference>
<proteinExistence type="predicted"/>
<dbReference type="EMBL" id="JAWDID010000038">
    <property type="protein sequence ID" value="MDU0342335.1"/>
    <property type="molecule type" value="Genomic_DNA"/>
</dbReference>
<protein>
    <submittedName>
        <fullName evidence="1">AAA family ATPase</fullName>
    </submittedName>
</protein>
<dbReference type="RefSeq" id="WP_316020117.1">
    <property type="nucleotide sequence ID" value="NZ_JAWDID010000038.1"/>
</dbReference>
<organism evidence="1 2">
    <name type="scientific">Bosea rubneri</name>
    <dbReference type="NCBI Taxonomy" id="3075434"/>
    <lineage>
        <taxon>Bacteria</taxon>
        <taxon>Pseudomonadati</taxon>
        <taxon>Pseudomonadota</taxon>
        <taxon>Alphaproteobacteria</taxon>
        <taxon>Hyphomicrobiales</taxon>
        <taxon>Boseaceae</taxon>
        <taxon>Bosea</taxon>
    </lineage>
</organism>
<dbReference type="Pfam" id="PF13238">
    <property type="entry name" value="AAA_18"/>
    <property type="match status" value="1"/>
</dbReference>
<reference evidence="1 2" key="1">
    <citation type="submission" date="2023-09" db="EMBL/GenBank/DDBJ databases">
        <title>Whole genome shotgun sequencing (WGS) of Bosea sp. ZW T0_25, isolated from stored onions (Allium cepa).</title>
        <authorList>
            <person name="Stoll D.A."/>
            <person name="Huch M."/>
        </authorList>
    </citation>
    <scope>NUCLEOTIDE SEQUENCE [LARGE SCALE GENOMIC DNA]</scope>
    <source>
        <strain evidence="1 2">ZW T0_25</strain>
    </source>
</reference>
<accession>A0ABU3SC11</accession>
<dbReference type="SUPFAM" id="SSF52540">
    <property type="entry name" value="P-loop containing nucleoside triphosphate hydrolases"/>
    <property type="match status" value="1"/>
</dbReference>
<evidence type="ECO:0000313" key="1">
    <source>
        <dbReference type="EMBL" id="MDU0342335.1"/>
    </source>
</evidence>
<keyword evidence="2" id="KW-1185">Reference proteome</keyword>
<name>A0ABU3SC11_9HYPH</name>
<comment type="caution">
    <text evidence="1">The sequence shown here is derived from an EMBL/GenBank/DDBJ whole genome shotgun (WGS) entry which is preliminary data.</text>
</comment>
<dbReference type="InterPro" id="IPR027417">
    <property type="entry name" value="P-loop_NTPase"/>
</dbReference>
<sequence>MLVCAGQILILTGSPGSGKTTAARALASLPGSAKVHLHADDFWHAIGHGAVAPFLPEAHAQNAVVMEALAAAAFSYARGGYFVVVDGIIGPWFLAPFGRDGAAVHYVVLHPPLDEAIRRCRERGGDTLTDPQVIAALYRQLADLGELGHHALPVAGLDAGGVAAAILRAVESGRFRLAPGRT</sequence>
<gene>
    <name evidence="1" type="ORF">RKE40_20745</name>
</gene>